<dbReference type="AlphaFoldDB" id="A2Q3M9"/>
<protein>
    <submittedName>
        <fullName evidence="1">Uncharacterized protein</fullName>
    </submittedName>
</protein>
<accession>A2Q3M9</accession>
<sequence length="133" mass="15087">MAEEGFNPHDYLTLPPNWRDDPETKCFINLDTGRIFRYSGDFVGFVDAYPNQYGQTKIKFEEKPSTTKEATAAMAKQGKIKLELASCAIVEDSSISLEVTTLTMETVLVQKKQWKLFLKKMDVQEKTVAELAV</sequence>
<dbReference type="EMBL" id="AC155886">
    <property type="protein sequence ID" value="ABN08229.1"/>
    <property type="molecule type" value="Genomic_DNA"/>
</dbReference>
<proteinExistence type="predicted"/>
<evidence type="ECO:0000313" key="1">
    <source>
        <dbReference type="EMBL" id="ABN08229.1"/>
    </source>
</evidence>
<reference evidence="1" key="2">
    <citation type="submission" date="2007-03" db="EMBL/GenBank/DDBJ databases">
        <authorList>
            <consortium name="The International Medicago Genome Annotation Group"/>
        </authorList>
    </citation>
    <scope>NUCLEOTIDE SEQUENCE</scope>
</reference>
<gene>
    <name evidence="1" type="ORF">MtrDRAFT_AC155886g6v2</name>
</gene>
<organism evidence="1">
    <name type="scientific">Medicago truncatula</name>
    <name type="common">Barrel medic</name>
    <name type="synonym">Medicago tribuloides</name>
    <dbReference type="NCBI Taxonomy" id="3880"/>
    <lineage>
        <taxon>Eukaryota</taxon>
        <taxon>Viridiplantae</taxon>
        <taxon>Streptophyta</taxon>
        <taxon>Embryophyta</taxon>
        <taxon>Tracheophyta</taxon>
        <taxon>Spermatophyta</taxon>
        <taxon>Magnoliopsida</taxon>
        <taxon>eudicotyledons</taxon>
        <taxon>Gunneridae</taxon>
        <taxon>Pentapetalae</taxon>
        <taxon>rosids</taxon>
        <taxon>fabids</taxon>
        <taxon>Fabales</taxon>
        <taxon>Fabaceae</taxon>
        <taxon>Papilionoideae</taxon>
        <taxon>50 kb inversion clade</taxon>
        <taxon>NPAAA clade</taxon>
        <taxon>Hologalegina</taxon>
        <taxon>IRL clade</taxon>
        <taxon>Trifolieae</taxon>
        <taxon>Medicago</taxon>
    </lineage>
</organism>
<name>A2Q3M9_MEDTR</name>
<reference evidence="1" key="1">
    <citation type="submission" date="2005-04" db="EMBL/GenBank/DDBJ databases">
        <authorList>
            <person name="Town C.D."/>
        </authorList>
    </citation>
    <scope>NUCLEOTIDE SEQUENCE</scope>
</reference>